<dbReference type="EMBL" id="KQ086083">
    <property type="protein sequence ID" value="KLO08645.1"/>
    <property type="molecule type" value="Genomic_DNA"/>
</dbReference>
<dbReference type="Gene3D" id="3.90.79.10">
    <property type="entry name" value="Nucleoside Triphosphate Pyrophosphohydrolase"/>
    <property type="match status" value="1"/>
</dbReference>
<dbReference type="PANTHER" id="PTHR12992:SF45">
    <property type="entry name" value="NUDIX HYDROLASE DOMAIN-CONTAINING PROTEIN"/>
    <property type="match status" value="1"/>
</dbReference>
<sequence length="296" mass="33671">MSTRRKSTGLLNFHRPGTWKSDDEQKLTEETRRCLRNLASYRAPKELRRKAPRTRSAAVLVGLFVGRQGDLYVLLNQRSHTLRSYAGDTSLPGGKVEEKDRSIEDTARREAFEEIGLPLDKRKVPLLCILEPFLIGNASVVTPVVVLILDPTLRPVLNGAEVESLFSHPLKGFLDTEAPFPHEPHLNEVPYYSYNDISWMPAGRRIPIRMHRFLTGREAGGIKPVYGGTAAMMIRVASIAFRRSPDFDVIAPGQPTMIDRIDYVLHNDPKFLKAKEDEESERRSSKRHRHRIRGKL</sequence>
<feature type="region of interest" description="Disordered" evidence="1">
    <location>
        <begin position="275"/>
        <end position="296"/>
    </location>
</feature>
<dbReference type="STRING" id="27342.A0A0H2R9W4"/>
<feature type="domain" description="Nudix hydrolase" evidence="2">
    <location>
        <begin position="54"/>
        <end position="192"/>
    </location>
</feature>
<dbReference type="CDD" id="cd03426">
    <property type="entry name" value="NUDIX_CoAse_Nudt7"/>
    <property type="match status" value="1"/>
</dbReference>
<dbReference type="PROSITE" id="PS51462">
    <property type="entry name" value="NUDIX"/>
    <property type="match status" value="1"/>
</dbReference>
<gene>
    <name evidence="3" type="ORF">SCHPADRAFT_944291</name>
</gene>
<accession>A0A0H2R9W4</accession>
<dbReference type="GO" id="GO:0010945">
    <property type="term" value="F:coenzyme A diphosphatase activity"/>
    <property type="evidence" value="ECO:0007669"/>
    <property type="project" value="InterPro"/>
</dbReference>
<feature type="compositionally biased region" description="Basic residues" evidence="1">
    <location>
        <begin position="284"/>
        <end position="296"/>
    </location>
</feature>
<protein>
    <recommendedName>
        <fullName evidence="2">Nudix hydrolase domain-containing protein</fullName>
    </recommendedName>
</protein>
<dbReference type="GO" id="GO:0015938">
    <property type="term" value="P:coenzyme A catabolic process"/>
    <property type="evidence" value="ECO:0007669"/>
    <property type="project" value="TreeGrafter"/>
</dbReference>
<dbReference type="SUPFAM" id="SSF55811">
    <property type="entry name" value="Nudix"/>
    <property type="match status" value="1"/>
</dbReference>
<dbReference type="AlphaFoldDB" id="A0A0H2R9W4"/>
<dbReference type="Pfam" id="PF00293">
    <property type="entry name" value="NUDIX"/>
    <property type="match status" value="1"/>
</dbReference>
<organism evidence="3 4">
    <name type="scientific">Schizopora paradoxa</name>
    <dbReference type="NCBI Taxonomy" id="27342"/>
    <lineage>
        <taxon>Eukaryota</taxon>
        <taxon>Fungi</taxon>
        <taxon>Dikarya</taxon>
        <taxon>Basidiomycota</taxon>
        <taxon>Agaricomycotina</taxon>
        <taxon>Agaricomycetes</taxon>
        <taxon>Hymenochaetales</taxon>
        <taxon>Schizoporaceae</taxon>
        <taxon>Schizopora</taxon>
    </lineage>
</organism>
<dbReference type="InParanoid" id="A0A0H2R9W4"/>
<dbReference type="InterPro" id="IPR045121">
    <property type="entry name" value="CoAse"/>
</dbReference>
<dbReference type="Proteomes" id="UP000053477">
    <property type="component" value="Unassembled WGS sequence"/>
</dbReference>
<dbReference type="OrthoDB" id="10260614at2759"/>
<dbReference type="PANTHER" id="PTHR12992">
    <property type="entry name" value="NUDIX HYDROLASE"/>
    <property type="match status" value="1"/>
</dbReference>
<reference evidence="3 4" key="1">
    <citation type="submission" date="2015-04" db="EMBL/GenBank/DDBJ databases">
        <title>Complete genome sequence of Schizopora paradoxa KUC8140, a cosmopolitan wood degrader in East Asia.</title>
        <authorList>
            <consortium name="DOE Joint Genome Institute"/>
            <person name="Min B."/>
            <person name="Park H."/>
            <person name="Jang Y."/>
            <person name="Kim J.-J."/>
            <person name="Kim K.H."/>
            <person name="Pangilinan J."/>
            <person name="Lipzen A."/>
            <person name="Riley R."/>
            <person name="Grigoriev I.V."/>
            <person name="Spatafora J.W."/>
            <person name="Choi I.-G."/>
        </authorList>
    </citation>
    <scope>NUCLEOTIDE SEQUENCE [LARGE SCALE GENOMIC DNA]</scope>
    <source>
        <strain evidence="3 4">KUC8140</strain>
    </source>
</reference>
<evidence type="ECO:0000256" key="1">
    <source>
        <dbReference type="SAM" id="MobiDB-lite"/>
    </source>
</evidence>
<proteinExistence type="predicted"/>
<evidence type="ECO:0000313" key="3">
    <source>
        <dbReference type="EMBL" id="KLO08645.1"/>
    </source>
</evidence>
<evidence type="ECO:0000259" key="2">
    <source>
        <dbReference type="PROSITE" id="PS51462"/>
    </source>
</evidence>
<keyword evidence="4" id="KW-1185">Reference proteome</keyword>
<name>A0A0H2R9W4_9AGAM</name>
<dbReference type="InterPro" id="IPR015797">
    <property type="entry name" value="NUDIX_hydrolase-like_dom_sf"/>
</dbReference>
<evidence type="ECO:0000313" key="4">
    <source>
        <dbReference type="Proteomes" id="UP000053477"/>
    </source>
</evidence>
<dbReference type="InterPro" id="IPR000086">
    <property type="entry name" value="NUDIX_hydrolase_dom"/>
</dbReference>